<keyword evidence="2" id="KW-0805">Transcription regulation</keyword>
<dbReference type="Gene3D" id="1.10.10.10">
    <property type="entry name" value="Winged helix-like DNA-binding domain superfamily/Winged helix DNA-binding domain"/>
    <property type="match status" value="1"/>
</dbReference>
<dbReference type="InterPro" id="IPR013325">
    <property type="entry name" value="RNA_pol_sigma_r2"/>
</dbReference>
<dbReference type="EMBL" id="WHNX01000001">
    <property type="protein sequence ID" value="MPW24222.1"/>
    <property type="molecule type" value="Genomic_DNA"/>
</dbReference>
<evidence type="ECO:0000256" key="3">
    <source>
        <dbReference type="ARBA" id="ARBA00023082"/>
    </source>
</evidence>
<keyword evidence="4" id="KW-0238">DNA-binding</keyword>
<comment type="caution">
    <text evidence="7">The sequence shown here is derived from an EMBL/GenBank/DDBJ whole genome shotgun (WGS) entry which is preliminary data.</text>
</comment>
<dbReference type="GO" id="GO:0016987">
    <property type="term" value="F:sigma factor activity"/>
    <property type="evidence" value="ECO:0007669"/>
    <property type="project" value="UniProtKB-KW"/>
</dbReference>
<dbReference type="Gene3D" id="1.10.1740.10">
    <property type="match status" value="1"/>
</dbReference>
<protein>
    <submittedName>
        <fullName evidence="7">Sigma-70 family RNA polymerase sigma factor</fullName>
    </submittedName>
</protein>
<reference evidence="7 8" key="1">
    <citation type="submission" date="2019-10" db="EMBL/GenBank/DDBJ databases">
        <title>Alkalibaculum tamaniensis sp.nov., a new alkaliphilic acetogen, isolated on methoxylated aromatics from a mud volcano.</title>
        <authorList>
            <person name="Khomyakova M.A."/>
            <person name="Merkel A.Y."/>
            <person name="Bonch-Osmolovskaya E.A."/>
            <person name="Slobodkin A.I."/>
        </authorList>
    </citation>
    <scope>NUCLEOTIDE SEQUENCE [LARGE SCALE GENOMIC DNA]</scope>
    <source>
        <strain evidence="7 8">M08DMB</strain>
    </source>
</reference>
<feature type="domain" description="RNA polymerase sigma-70 region 2" evidence="6">
    <location>
        <begin position="8"/>
        <end position="73"/>
    </location>
</feature>
<dbReference type="InterPro" id="IPR007627">
    <property type="entry name" value="RNA_pol_sigma70_r2"/>
</dbReference>
<organism evidence="7 8">
    <name type="scientific">Alkalibaculum sporogenes</name>
    <dbReference type="NCBI Taxonomy" id="2655001"/>
    <lineage>
        <taxon>Bacteria</taxon>
        <taxon>Bacillati</taxon>
        <taxon>Bacillota</taxon>
        <taxon>Clostridia</taxon>
        <taxon>Eubacteriales</taxon>
        <taxon>Eubacteriaceae</taxon>
        <taxon>Alkalibaculum</taxon>
    </lineage>
</organism>
<evidence type="ECO:0000256" key="5">
    <source>
        <dbReference type="ARBA" id="ARBA00023163"/>
    </source>
</evidence>
<dbReference type="SUPFAM" id="SSF88659">
    <property type="entry name" value="Sigma3 and sigma4 domains of RNA polymerase sigma factors"/>
    <property type="match status" value="1"/>
</dbReference>
<dbReference type="InterPro" id="IPR039425">
    <property type="entry name" value="RNA_pol_sigma-70-like"/>
</dbReference>
<proteinExistence type="inferred from homology"/>
<keyword evidence="8" id="KW-1185">Reference proteome</keyword>
<dbReference type="SUPFAM" id="SSF88946">
    <property type="entry name" value="Sigma2 domain of RNA polymerase sigma factors"/>
    <property type="match status" value="1"/>
</dbReference>
<evidence type="ECO:0000313" key="7">
    <source>
        <dbReference type="EMBL" id="MPW24222.1"/>
    </source>
</evidence>
<dbReference type="InterPro" id="IPR036388">
    <property type="entry name" value="WH-like_DNA-bd_sf"/>
</dbReference>
<dbReference type="Proteomes" id="UP000440004">
    <property type="component" value="Unassembled WGS sequence"/>
</dbReference>
<evidence type="ECO:0000313" key="8">
    <source>
        <dbReference type="Proteomes" id="UP000440004"/>
    </source>
</evidence>
<evidence type="ECO:0000259" key="6">
    <source>
        <dbReference type="Pfam" id="PF04542"/>
    </source>
</evidence>
<evidence type="ECO:0000256" key="4">
    <source>
        <dbReference type="ARBA" id="ARBA00023125"/>
    </source>
</evidence>
<keyword evidence="5" id="KW-0804">Transcription</keyword>
<dbReference type="PANTHER" id="PTHR43133:SF52">
    <property type="entry name" value="ECF RNA POLYMERASE SIGMA FACTOR SIGL"/>
    <property type="match status" value="1"/>
</dbReference>
<comment type="similarity">
    <text evidence="1">Belongs to the sigma-70 factor family. ECF subfamily.</text>
</comment>
<dbReference type="GO" id="GO:0003677">
    <property type="term" value="F:DNA binding"/>
    <property type="evidence" value="ECO:0007669"/>
    <property type="project" value="UniProtKB-KW"/>
</dbReference>
<sequence>MFAIIAVYEQYKQDVFVYLVSITHNTTLSQDLVSETFHSAIKSLSSFEGKSDIKTWLFSIARYKWYEYLRKEKPTISLDDLTKYYICDECEPDEIVAQNEVARRISQLLLREDTRTRDIVLRRIEGYSFYEIAKKWGISEGSARVIDFRTKKKLKEMLTREGFEYE</sequence>
<accession>A0A6A7K438</accession>
<dbReference type="PANTHER" id="PTHR43133">
    <property type="entry name" value="RNA POLYMERASE ECF-TYPE SIGMA FACTO"/>
    <property type="match status" value="1"/>
</dbReference>
<dbReference type="AlphaFoldDB" id="A0A6A7K438"/>
<evidence type="ECO:0000256" key="2">
    <source>
        <dbReference type="ARBA" id="ARBA00023015"/>
    </source>
</evidence>
<dbReference type="NCBIfam" id="TIGR02937">
    <property type="entry name" value="sigma70-ECF"/>
    <property type="match status" value="1"/>
</dbReference>
<evidence type="ECO:0000256" key="1">
    <source>
        <dbReference type="ARBA" id="ARBA00010641"/>
    </source>
</evidence>
<dbReference type="Pfam" id="PF04542">
    <property type="entry name" value="Sigma70_r2"/>
    <property type="match status" value="1"/>
</dbReference>
<name>A0A6A7K438_9FIRM</name>
<keyword evidence="3" id="KW-0731">Sigma factor</keyword>
<dbReference type="InterPro" id="IPR013324">
    <property type="entry name" value="RNA_pol_sigma_r3/r4-like"/>
</dbReference>
<dbReference type="GO" id="GO:0006352">
    <property type="term" value="P:DNA-templated transcription initiation"/>
    <property type="evidence" value="ECO:0007669"/>
    <property type="project" value="InterPro"/>
</dbReference>
<dbReference type="RefSeq" id="WP_152800530.1">
    <property type="nucleotide sequence ID" value="NZ_WHNX01000001.1"/>
</dbReference>
<dbReference type="InterPro" id="IPR014284">
    <property type="entry name" value="RNA_pol_sigma-70_dom"/>
</dbReference>
<gene>
    <name evidence="7" type="ORF">GC105_00220</name>
</gene>